<feature type="repeat" description="WD" evidence="4">
    <location>
        <begin position="874"/>
        <end position="908"/>
    </location>
</feature>
<dbReference type="GO" id="GO:0031932">
    <property type="term" value="C:TORC2 complex"/>
    <property type="evidence" value="ECO:0007669"/>
    <property type="project" value="InterPro"/>
</dbReference>
<comment type="similarity">
    <text evidence="1">Belongs to the WD repeat LST8 family.</text>
</comment>
<evidence type="ECO:0000256" key="5">
    <source>
        <dbReference type="SAM" id="MobiDB-lite"/>
    </source>
</evidence>
<dbReference type="InterPro" id="IPR037588">
    <property type="entry name" value="MLST8"/>
</dbReference>
<dbReference type="GO" id="GO:0031929">
    <property type="term" value="P:TOR signaling"/>
    <property type="evidence" value="ECO:0007669"/>
    <property type="project" value="InterPro"/>
</dbReference>
<evidence type="ECO:0000313" key="8">
    <source>
        <dbReference type="Proteomes" id="UP000250266"/>
    </source>
</evidence>
<evidence type="ECO:0000256" key="3">
    <source>
        <dbReference type="ARBA" id="ARBA00022737"/>
    </source>
</evidence>
<dbReference type="SUPFAM" id="SSF50978">
    <property type="entry name" value="WD40 repeat-like"/>
    <property type="match status" value="1"/>
</dbReference>
<feature type="compositionally biased region" description="Low complexity" evidence="5">
    <location>
        <begin position="52"/>
        <end position="63"/>
    </location>
</feature>
<evidence type="ECO:0000259" key="6">
    <source>
        <dbReference type="PROSITE" id="PS50090"/>
    </source>
</evidence>
<dbReference type="PANTHER" id="PTHR19842">
    <property type="entry name" value="G BETA-LIKE PROTEIN GBL"/>
    <property type="match status" value="1"/>
</dbReference>
<name>A0A8E2EK79_9PEZI</name>
<dbReference type="InterPro" id="IPR036322">
    <property type="entry name" value="WD40_repeat_dom_sf"/>
</dbReference>
<feature type="repeat" description="WD" evidence="4">
    <location>
        <begin position="1146"/>
        <end position="1168"/>
    </location>
</feature>
<dbReference type="SUPFAM" id="SSF46689">
    <property type="entry name" value="Homeodomain-like"/>
    <property type="match status" value="1"/>
</dbReference>
<keyword evidence="2 4" id="KW-0853">WD repeat</keyword>
<feature type="compositionally biased region" description="Basic and acidic residues" evidence="5">
    <location>
        <begin position="122"/>
        <end position="131"/>
    </location>
</feature>
<dbReference type="GO" id="GO:0031931">
    <property type="term" value="C:TORC1 complex"/>
    <property type="evidence" value="ECO:0007669"/>
    <property type="project" value="InterPro"/>
</dbReference>
<dbReference type="InterPro" id="IPR019775">
    <property type="entry name" value="WD40_repeat_CS"/>
</dbReference>
<dbReference type="EMBL" id="KV744821">
    <property type="protein sequence ID" value="OCK85320.1"/>
    <property type="molecule type" value="Genomic_DNA"/>
</dbReference>
<gene>
    <name evidence="7" type="ORF">K432DRAFT_343486</name>
</gene>
<feature type="region of interest" description="Disordered" evidence="5">
    <location>
        <begin position="271"/>
        <end position="317"/>
    </location>
</feature>
<dbReference type="InterPro" id="IPR015943">
    <property type="entry name" value="WD40/YVTN_repeat-like_dom_sf"/>
</dbReference>
<dbReference type="Pfam" id="PF13921">
    <property type="entry name" value="Myb_DNA-bind_6"/>
    <property type="match status" value="1"/>
</dbReference>
<evidence type="ECO:0000256" key="2">
    <source>
        <dbReference type="ARBA" id="ARBA00022574"/>
    </source>
</evidence>
<feature type="domain" description="Myb-like" evidence="6">
    <location>
        <begin position="399"/>
        <end position="442"/>
    </location>
</feature>
<keyword evidence="3" id="KW-0677">Repeat</keyword>
<evidence type="ECO:0000313" key="7">
    <source>
        <dbReference type="EMBL" id="OCK85320.1"/>
    </source>
</evidence>
<organism evidence="7 8">
    <name type="scientific">Lepidopterella palustris CBS 459.81</name>
    <dbReference type="NCBI Taxonomy" id="1314670"/>
    <lineage>
        <taxon>Eukaryota</taxon>
        <taxon>Fungi</taxon>
        <taxon>Dikarya</taxon>
        <taxon>Ascomycota</taxon>
        <taxon>Pezizomycotina</taxon>
        <taxon>Dothideomycetes</taxon>
        <taxon>Pleosporomycetidae</taxon>
        <taxon>Mytilinidiales</taxon>
        <taxon>Argynnaceae</taxon>
        <taxon>Lepidopterella</taxon>
    </lineage>
</organism>
<evidence type="ECO:0000256" key="1">
    <source>
        <dbReference type="ARBA" id="ARBA00009890"/>
    </source>
</evidence>
<dbReference type="SMART" id="SM00320">
    <property type="entry name" value="WD40"/>
    <property type="match status" value="7"/>
</dbReference>
<accession>A0A8E2EK79</accession>
<dbReference type="GO" id="GO:0032956">
    <property type="term" value="P:regulation of actin cytoskeleton organization"/>
    <property type="evidence" value="ECO:0007669"/>
    <property type="project" value="TreeGrafter"/>
</dbReference>
<dbReference type="PANTHER" id="PTHR19842:SF2">
    <property type="entry name" value="WD REPEAT PROTEIN (AFU_ORTHOLOGUE AFUA_5G04300)"/>
    <property type="match status" value="1"/>
</dbReference>
<proteinExistence type="inferred from homology"/>
<feature type="compositionally biased region" description="Polar residues" evidence="5">
    <location>
        <begin position="446"/>
        <end position="488"/>
    </location>
</feature>
<dbReference type="InterPro" id="IPR009057">
    <property type="entry name" value="Homeodomain-like_sf"/>
</dbReference>
<feature type="compositionally biased region" description="Polar residues" evidence="5">
    <location>
        <begin position="283"/>
        <end position="296"/>
    </location>
</feature>
<evidence type="ECO:0000256" key="4">
    <source>
        <dbReference type="PROSITE-ProRule" id="PRU00221"/>
    </source>
</evidence>
<dbReference type="Gene3D" id="2.130.10.10">
    <property type="entry name" value="YVTN repeat-like/Quinoprotein amine dehydrogenase"/>
    <property type="match status" value="1"/>
</dbReference>
<reference evidence="7 8" key="1">
    <citation type="journal article" date="2016" name="Nat. Commun.">
        <title>Ectomycorrhizal ecology is imprinted in the genome of the dominant symbiotic fungus Cenococcum geophilum.</title>
        <authorList>
            <consortium name="DOE Joint Genome Institute"/>
            <person name="Peter M."/>
            <person name="Kohler A."/>
            <person name="Ohm R.A."/>
            <person name="Kuo A."/>
            <person name="Krutzmann J."/>
            <person name="Morin E."/>
            <person name="Arend M."/>
            <person name="Barry K.W."/>
            <person name="Binder M."/>
            <person name="Choi C."/>
            <person name="Clum A."/>
            <person name="Copeland A."/>
            <person name="Grisel N."/>
            <person name="Haridas S."/>
            <person name="Kipfer T."/>
            <person name="LaButti K."/>
            <person name="Lindquist E."/>
            <person name="Lipzen A."/>
            <person name="Maire R."/>
            <person name="Meier B."/>
            <person name="Mihaltcheva S."/>
            <person name="Molinier V."/>
            <person name="Murat C."/>
            <person name="Poggeler S."/>
            <person name="Quandt C.A."/>
            <person name="Sperisen C."/>
            <person name="Tritt A."/>
            <person name="Tisserant E."/>
            <person name="Crous P.W."/>
            <person name="Henrissat B."/>
            <person name="Nehls U."/>
            <person name="Egli S."/>
            <person name="Spatafora J.W."/>
            <person name="Grigoriev I.V."/>
            <person name="Martin F.M."/>
        </authorList>
    </citation>
    <scope>NUCLEOTIDE SEQUENCE [LARGE SCALE GENOMIC DNA]</scope>
    <source>
        <strain evidence="7 8">CBS 459.81</strain>
    </source>
</reference>
<dbReference type="CDD" id="cd00167">
    <property type="entry name" value="SANT"/>
    <property type="match status" value="1"/>
</dbReference>
<dbReference type="PROSITE" id="PS50082">
    <property type="entry name" value="WD_REPEATS_2"/>
    <property type="match status" value="2"/>
</dbReference>
<keyword evidence="8" id="KW-1185">Reference proteome</keyword>
<protein>
    <recommendedName>
        <fullName evidence="6">Myb-like domain-containing protein</fullName>
    </recommendedName>
</protein>
<dbReference type="OrthoDB" id="10248252at2759"/>
<dbReference type="InterPro" id="IPR001680">
    <property type="entry name" value="WD40_rpt"/>
</dbReference>
<feature type="compositionally biased region" description="Polar residues" evidence="5">
    <location>
        <begin position="161"/>
        <end position="175"/>
    </location>
</feature>
<feature type="compositionally biased region" description="Basic and acidic residues" evidence="5">
    <location>
        <begin position="307"/>
        <end position="317"/>
    </location>
</feature>
<dbReference type="Proteomes" id="UP000250266">
    <property type="component" value="Unassembled WGS sequence"/>
</dbReference>
<dbReference type="Pfam" id="PF00400">
    <property type="entry name" value="WD40"/>
    <property type="match status" value="3"/>
</dbReference>
<dbReference type="PROSITE" id="PS50090">
    <property type="entry name" value="MYB_LIKE"/>
    <property type="match status" value="1"/>
</dbReference>
<feature type="compositionally biased region" description="Basic residues" evidence="5">
    <location>
        <begin position="132"/>
        <end position="148"/>
    </location>
</feature>
<feature type="region of interest" description="Disordered" evidence="5">
    <location>
        <begin position="1"/>
        <end position="211"/>
    </location>
</feature>
<feature type="region of interest" description="Disordered" evidence="5">
    <location>
        <begin position="443"/>
        <end position="522"/>
    </location>
</feature>
<feature type="compositionally biased region" description="Polar residues" evidence="5">
    <location>
        <begin position="504"/>
        <end position="513"/>
    </location>
</feature>
<dbReference type="InterPro" id="IPR001005">
    <property type="entry name" value="SANT/Myb"/>
</dbReference>
<sequence length="1481" mass="163158">MEVRSSTNVIDLTGDQDDSQESLPSAQSILRKARPFETPVPLPDNVRHLARSNSTSSTNISDSGRYLPRYRSPYIQSPTQDPKLKGWTPKLVDKGSKKRSRSISGSNGLIDSAMEPSYKRGSMSEREETQKEKRRRLHPTKRKSKRKSNGQANVVRHSDDTPPTTGSYIVSTKPSTARLDIAINPSLSGQAGEGAKRSPQTNGRRGTPAAFEDGKVRRHSVMPSSYDTTPVPQEIEHRVTTTNRGLLASLLDQEHSDPAEAARVLGAFKPRPEPLQKLPKPTTADSNAAIGSSSSLPIKPGSHTLKRKADGTLRESERSATLLSELLKEYTSRTSIPNPVTAASRKAATHVPAKLRVSKTQLVQSGQTRSQADVEGVNGESSGAIDDSFLDLKVTPAIKYTKEEDDLIVYLKEVRGLTWSEIGRQLPGRNGQTVQSRYSRALCNRPSGSTINSIKRPRPTQSEFNDPTPLSKSVLTSIASSRPSSEDSIMSGFSAPSFPIEPKPQSSGRTSTRLRGGPRPEYGLLKLTRSAHGIEKSPINNEDQPLSGSRLFRMNSAEDLEESSLQSASNLASTLMAKPLKMDFERETASIAISTSDPKHQPILANNLPYLSYEERQFLQHGLPAVEWDPLSGIRWQGAIVHVDFQQEEMEALEESILSILSPPPMRRSSSIRKRIQKLLKNIPDNKVYQISWDARRRHKLETRNRESVEAFLNDAASGLVNHRPRIERISGVTLSRQSQKNPGVSTSSMLRHRELGSNTRRGIRTATNPLSTQSKNLIFDTMGPAFSFTGASSDVTTVAWAPDGQRFAAGSACLVDDNSMQYNRPNNLLYGDVASKTLLELPDHHVIRTKAQTGVNSSHTMHISQDPRLFTTISMVNFSPDGKYLFSAGYDSFVRVWKIRPNSSMLDCVYSLKHKAPVDALSVSCKGLVATASKRTSKNAIKVLNIPKGDEAPYVVSFTSQKAIERSDLNILPTCLKFEPNFGRLLLAGFGANIKEDGRDINGEICLWDVSTEKQLQVHGSTRNVFDVAFNSRQAEAPLFAVGCVAGTNVNRGCHSIVRFYDQRVESRYGMFFELECPALDMNDVVFCPHDDAYFAAGCTDGKTYIWDIRKPENLLYTLSHGKPLMELDDFQARETLDTGIRFCSWGQNRTRLYTGSSDGVVKTWDVTRAPEDVFIKDIITLDSGVMSGAFSPDNTSLLIGEVNGSVNVLEVGREDCTVKDMEPFRFIPAPAPLDNLKTSASTETDTAIAIAADLVRTKQIEIVPFGGLPIRQATQGPNYSGPYDSSLDAPLLRQKALEFQHSLATTPDHQCAIPACNSSVSKLTSEEAGDSGRSMDRIPDELRKAWMTVPSNRTVVRGKSKCTNCGRPARPSVGGGPATGAEKEALCERCGLECFRCGDRAVVSQEMDTMWCLGCGKEWNVGVLGYDVVNRRNRGRQTDVVMKDQRHEEPEDATLGDEMNDLAEYYHSLWIDRPASPPL</sequence>
<dbReference type="PROSITE" id="PS00678">
    <property type="entry name" value="WD_REPEATS_1"/>
    <property type="match status" value="1"/>
</dbReference>
<feature type="compositionally biased region" description="Polar residues" evidence="5">
    <location>
        <begin position="1"/>
        <end position="10"/>
    </location>
</feature>
<dbReference type="Gene3D" id="1.10.10.60">
    <property type="entry name" value="Homeodomain-like"/>
    <property type="match status" value="1"/>
</dbReference>